<evidence type="ECO:0000256" key="8">
    <source>
        <dbReference type="ARBA" id="ARBA00023027"/>
    </source>
</evidence>
<keyword evidence="13" id="KW-1185">Reference proteome</keyword>
<reference evidence="12" key="3">
    <citation type="submission" date="2021-06" db="EMBL/GenBank/DDBJ databases">
        <title>Genomic Description and Analysis of Intracellular Bacteria, Candidatus Berkiella cookevillensis and Candidatus Berkiella aquae.</title>
        <authorList>
            <person name="Kidane D.T."/>
            <person name="Mehari Y.T."/>
            <person name="Rice F.C."/>
            <person name="Arivett B.A."/>
            <person name="Farone A.L."/>
            <person name="Berk S.G."/>
            <person name="Farone M.B."/>
        </authorList>
    </citation>
    <scope>NUCLEOTIDE SEQUENCE</scope>
    <source>
        <strain evidence="12">HT99</strain>
    </source>
</reference>
<dbReference type="OrthoDB" id="9808980at2"/>
<evidence type="ECO:0000256" key="7">
    <source>
        <dbReference type="ARBA" id="ARBA00023002"/>
    </source>
</evidence>
<dbReference type="Gene3D" id="3.50.50.60">
    <property type="entry name" value="FAD/NAD(P)-binding domain"/>
    <property type="match status" value="2"/>
</dbReference>
<dbReference type="InterPro" id="IPR036188">
    <property type="entry name" value="FAD/NAD-bd_sf"/>
</dbReference>
<accession>A0A0Q9YWH0</accession>
<keyword evidence="4" id="KW-0963">Cytoplasm</keyword>
<dbReference type="PANTHER" id="PTHR43429:SF3">
    <property type="entry name" value="NITRITE REDUCTASE [NAD(P)H]"/>
    <property type="match status" value="1"/>
</dbReference>
<protein>
    <submittedName>
        <fullName evidence="12">FAD-dependent oxidoreductase</fullName>
    </submittedName>
    <submittedName>
        <fullName evidence="11">Rubredoxin-NAD(+) reductase</fullName>
        <ecNumber evidence="11">1.18.1.1</ecNumber>
    </submittedName>
</protein>
<evidence type="ECO:0000259" key="10">
    <source>
        <dbReference type="Pfam" id="PF18113"/>
    </source>
</evidence>
<evidence type="ECO:0000256" key="1">
    <source>
        <dbReference type="ARBA" id="ARBA00001974"/>
    </source>
</evidence>
<name>A0A0Q9YWH0_9GAMM</name>
<dbReference type="PRINTS" id="PR00411">
    <property type="entry name" value="PNDRDTASEI"/>
</dbReference>
<comment type="similarity">
    <text evidence="3">Belongs to the FAD-dependent oxidoreductase family.</text>
</comment>
<proteinExistence type="inferred from homology"/>
<evidence type="ECO:0000259" key="9">
    <source>
        <dbReference type="Pfam" id="PF07992"/>
    </source>
</evidence>
<dbReference type="InterPro" id="IPR041364">
    <property type="entry name" value="Rbx-bd"/>
</dbReference>
<reference evidence="12" key="2">
    <citation type="journal article" date="2016" name="Genome Announc.">
        <title>Draft Genome Sequences of Two Novel Amoeba-Resistant Intranuclear Bacteria, 'Candidatus Berkiella cookevillensis' and 'Candidatus Berkiella aquae'.</title>
        <authorList>
            <person name="Mehari Y.T."/>
            <person name="Arivett B.A."/>
            <person name="Farone A.L."/>
            <person name="Gunderson J.H."/>
            <person name="Farone M.B."/>
        </authorList>
    </citation>
    <scope>NUCLEOTIDE SEQUENCE</scope>
    <source>
        <strain evidence="12">HT99</strain>
    </source>
</reference>
<dbReference type="InterPro" id="IPR023753">
    <property type="entry name" value="FAD/NAD-binding_dom"/>
</dbReference>
<comment type="cofactor">
    <cofactor evidence="1">
        <name>FAD</name>
        <dbReference type="ChEBI" id="CHEBI:57692"/>
    </cofactor>
</comment>
<dbReference type="GO" id="GO:0005737">
    <property type="term" value="C:cytoplasm"/>
    <property type="evidence" value="ECO:0007669"/>
    <property type="project" value="UniProtKB-SubCell"/>
</dbReference>
<dbReference type="SUPFAM" id="SSF51905">
    <property type="entry name" value="FAD/NAD(P)-binding domain"/>
    <property type="match status" value="1"/>
</dbReference>
<evidence type="ECO:0000313" key="11">
    <source>
        <dbReference type="EMBL" id="KRG20977.1"/>
    </source>
</evidence>
<reference evidence="11" key="1">
    <citation type="submission" date="2015-09" db="EMBL/GenBank/DDBJ databases">
        <title>Draft Genome Sequences of Two Novel Amoeba-resistant Intranuclear Bacteria, Candidatus Berkiella cookevillensis and Candidatus Berkiella aquae.</title>
        <authorList>
            <person name="Mehari Y.T."/>
            <person name="Arivett B.A."/>
            <person name="Farone A.L."/>
            <person name="Gunderson J.H."/>
            <person name="Farone M.B."/>
        </authorList>
    </citation>
    <scope>NUCLEOTIDE SEQUENCE [LARGE SCALE GENOMIC DNA]</scope>
    <source>
        <strain evidence="11">HT99</strain>
    </source>
</reference>
<dbReference type="AlphaFoldDB" id="A0A0Q9YWH0"/>
<dbReference type="Gene3D" id="3.30.390.120">
    <property type="match status" value="1"/>
</dbReference>
<organism evidence="11">
    <name type="scientific">Candidatus Berkiella aquae</name>
    <dbReference type="NCBI Taxonomy" id="295108"/>
    <lineage>
        <taxon>Bacteria</taxon>
        <taxon>Pseudomonadati</taxon>
        <taxon>Pseudomonadota</taxon>
        <taxon>Gammaproteobacteria</taxon>
        <taxon>Candidatus Berkiellales</taxon>
        <taxon>Candidatus Berkiellaceae</taxon>
        <taxon>Candidatus Berkiella</taxon>
    </lineage>
</organism>
<sequence>MTQSLPIVIIGTGLAGYSVAKEFRKLDTHTPLILLTQDDGHFYSKPLLSTAMHQAKSPQDLIITDVALMQQQLNATILTYSNVEHIDTLTQTLSVQTDNHLQNLAYQKLVFAMGANPKPLPIIEKLHSHYRINSLMDYAKFKNAQASWQHLTIIGSGLVGCEFAHDFTKSHLSIEVITPDPYPLYGLVPEPVGDALRASLAEKGVSWHTKAHVTEATQNHDCYLSLSNGKTLQTNAVLVAIGLAPHIAIAKTAGLSVNQGIVVNSFLESSVSNHYALGDCAEYGSECRQYVSPILVCARALAQTLNGNPTQAVLPNLPVSLKVDCYPIITAPPKRGIEGSWQFENLDNHYQGLFYDKLGVLQGYVLSGSFLAKRQEFQAALNTK</sequence>
<dbReference type="PRINTS" id="PR00368">
    <property type="entry name" value="FADPNR"/>
</dbReference>
<dbReference type="PATRIC" id="fig|1590043.3.peg.1935"/>
<evidence type="ECO:0000256" key="2">
    <source>
        <dbReference type="ARBA" id="ARBA00004496"/>
    </source>
</evidence>
<comment type="subcellular location">
    <subcellularLocation>
        <location evidence="2">Cytoplasm</location>
    </subcellularLocation>
</comment>
<evidence type="ECO:0000313" key="12">
    <source>
        <dbReference type="EMBL" id="MCS5710069.1"/>
    </source>
</evidence>
<keyword evidence="7 11" id="KW-0560">Oxidoreductase</keyword>
<dbReference type="Pfam" id="PF18113">
    <property type="entry name" value="Rbx_binding"/>
    <property type="match status" value="1"/>
</dbReference>
<keyword evidence="5" id="KW-0285">Flavoprotein</keyword>
<keyword evidence="6" id="KW-0274">FAD</keyword>
<evidence type="ECO:0000256" key="6">
    <source>
        <dbReference type="ARBA" id="ARBA00022827"/>
    </source>
</evidence>
<dbReference type="Pfam" id="PF07992">
    <property type="entry name" value="Pyr_redox_2"/>
    <property type="match status" value="1"/>
</dbReference>
<dbReference type="EMBL" id="LKAJ02000001">
    <property type="protein sequence ID" value="MCS5710069.1"/>
    <property type="molecule type" value="Genomic_DNA"/>
</dbReference>
<dbReference type="STRING" id="295108.HT99x_01897"/>
<dbReference type="GO" id="GO:0015044">
    <property type="term" value="F:rubredoxin-NAD+ reductase activity"/>
    <property type="evidence" value="ECO:0007669"/>
    <property type="project" value="UniProtKB-EC"/>
</dbReference>
<dbReference type="RefSeq" id="WP_075066520.1">
    <property type="nucleotide sequence ID" value="NZ_LKAJ02000001.1"/>
</dbReference>
<evidence type="ECO:0000256" key="3">
    <source>
        <dbReference type="ARBA" id="ARBA00006442"/>
    </source>
</evidence>
<dbReference type="PANTHER" id="PTHR43429">
    <property type="entry name" value="PYRIDINE NUCLEOTIDE-DISULFIDE OXIDOREDUCTASE DOMAIN-CONTAINING"/>
    <property type="match status" value="1"/>
</dbReference>
<dbReference type="Proteomes" id="UP000051497">
    <property type="component" value="Unassembled WGS sequence"/>
</dbReference>
<dbReference type="EMBL" id="LKAJ01000007">
    <property type="protein sequence ID" value="KRG20977.1"/>
    <property type="molecule type" value="Genomic_DNA"/>
</dbReference>
<dbReference type="InterPro" id="IPR050260">
    <property type="entry name" value="FAD-bd_OxRdtase"/>
</dbReference>
<evidence type="ECO:0000256" key="5">
    <source>
        <dbReference type="ARBA" id="ARBA00022630"/>
    </source>
</evidence>
<dbReference type="EC" id="1.18.1.1" evidence="11"/>
<comment type="caution">
    <text evidence="11">The sequence shown here is derived from an EMBL/GenBank/DDBJ whole genome shotgun (WGS) entry which is preliminary data.</text>
</comment>
<evidence type="ECO:0000313" key="13">
    <source>
        <dbReference type="Proteomes" id="UP000051497"/>
    </source>
</evidence>
<gene>
    <name evidence="11" type="primary">alkT</name>
    <name evidence="12" type="ORF">HT99x_001365</name>
    <name evidence="11" type="ORF">HT99x_01897</name>
</gene>
<keyword evidence="8" id="KW-0520">NAD</keyword>
<evidence type="ECO:0000256" key="4">
    <source>
        <dbReference type="ARBA" id="ARBA00022490"/>
    </source>
</evidence>
<feature type="domain" description="Rubredoxin binding" evidence="10">
    <location>
        <begin position="312"/>
        <end position="381"/>
    </location>
</feature>
<feature type="domain" description="FAD/NAD(P)-binding" evidence="9">
    <location>
        <begin position="7"/>
        <end position="284"/>
    </location>
</feature>